<keyword evidence="8" id="KW-1185">Reference proteome</keyword>
<keyword evidence="2" id="KW-0539">Nucleus</keyword>
<evidence type="ECO:0000313" key="8">
    <source>
        <dbReference type="Proteomes" id="UP001345219"/>
    </source>
</evidence>
<feature type="compositionally biased region" description="Basic and acidic residues" evidence="6">
    <location>
        <begin position="1080"/>
        <end position="1098"/>
    </location>
</feature>
<dbReference type="AlphaFoldDB" id="A0AAN7GD39"/>
<comment type="subcellular location">
    <subcellularLocation>
        <location evidence="3">Nucleus lamina</location>
    </subcellularLocation>
</comment>
<protein>
    <recommendedName>
        <fullName evidence="9">Nuclear matrix constituent protein 1-like protein</fullName>
    </recommendedName>
</protein>
<feature type="region of interest" description="Disordered" evidence="6">
    <location>
        <begin position="851"/>
        <end position="1012"/>
    </location>
</feature>
<dbReference type="GO" id="GO:0006997">
    <property type="term" value="P:nucleus organization"/>
    <property type="evidence" value="ECO:0007669"/>
    <property type="project" value="InterPro"/>
</dbReference>
<dbReference type="PANTHER" id="PTHR31908:SF9">
    <property type="entry name" value="PROTEIN CROWDED NUCLEI 3"/>
    <property type="match status" value="1"/>
</dbReference>
<feature type="region of interest" description="Disordered" evidence="6">
    <location>
        <begin position="1157"/>
        <end position="1189"/>
    </location>
</feature>
<comment type="caution">
    <text evidence="7">The sequence shown here is derived from an EMBL/GenBank/DDBJ whole genome shotgun (WGS) entry which is preliminary data.</text>
</comment>
<feature type="coiled-coil region" evidence="5">
    <location>
        <begin position="103"/>
        <end position="130"/>
    </location>
</feature>
<evidence type="ECO:0000256" key="4">
    <source>
        <dbReference type="ARBA" id="ARBA00024208"/>
    </source>
</evidence>
<sequence length="1199" mass="138429">MSTPRRKGYLNLSLTPRSEVPRSAAAKGKAIAGPPLGFLDDSGPAGGLGDEGLEDWRRFREAGLLDEAAMERRDRQAIADRVSELQSQLLDYQHHMGLILMEKTQLAENFEELRKSIAESQELLKREKSAHLIAVAEAEKREDNLKKALNFEKQCVVDLEKALREMHVEEASKKSESEVVLANANALVSGVGDKSLEVKEKLRVADAKLAEVNRKCSQLDMKMQELERRESVLREERRSLKAEQEDHKSAFYKQREDLREWERKLQEHERKLYEDRRIINEREDKASGNDQILRQKERDLQEAESRIESSTSILKEKERDVDLRLQNLVMKEKEAEAVRSGLQIREEELQALEEKLKVREEMEIHRLLDEQNIFLAEKRLQFESELEQRRKLVDVELRTRSEEVERKEIDVRHKEEKLLKREQSVDMKMDRVKEKEKDLEARMKTLKETEKSFKLEERRLDAERKQLLADMESLQSLKDEMENIRADNAQKEMDIQKEKESLTITAEERSEHLHLQSELKVEIEKCQSQRELLMKKANDLKEEKENFEREWEALDEKRAAIADVERKIIDEKENFKKLQWSEEERLEKQKVEIKNMKMELEALRMENESLNARMKHEELDLYQKAEDERKQMLQEFEAMKMDLEASLQNLKEEAEKDFLAREKELEMQRDAEIKKVNELKEVAQNELDEVRSEMIKLQKDKQNLEQNKKLLHEDQIKMHEDINQLVCLSQKLKEQKEGFIKKRRHFLEFAEKLNTCANCGNLMREFVSYDLQSPDEGVNEDVLLPRLAYQLSENGQNNLTPPNRFPAEKSSPGGPLSWLQKCKLKILTPSKKVDSVSATDERTEGLDVKRIDDVQEPSMDDSSYLSSQMQQDISEEFQQSGLRKGRQRTQKRHQQVKRNRSMKTVVEDARTFLGDNTTPELTQEGYVQLEDDQQTNQENPHTGKVARNDSRKRQHAESLQMTESEMHAADSEGPSDSVDMRARGRKKRRQTTVTPAVGSPGKTRYNLRSHRATSSAIAVEASSEINLDGRRGHNRSEAVKATASEVNSLPAHDKDEDNGIQSQLAQVMTVKATVKASSEINRDERREQSRSEAVKDTTSEVNGLPACNRDEDNGSHLQLAQDMAVNAVTEKIVRFTTAEAAISPETAEEVAVIAEVSDPGSCNGEGNGSEAEAEEDCDGESEHPGEVSISKKIWTFFTT</sequence>
<reference evidence="7 8" key="1">
    <citation type="journal article" date="2023" name="Hortic Res">
        <title>Pangenome of water caltrop reveals structural variations and asymmetric subgenome divergence after allopolyploidization.</title>
        <authorList>
            <person name="Zhang X."/>
            <person name="Chen Y."/>
            <person name="Wang L."/>
            <person name="Yuan Y."/>
            <person name="Fang M."/>
            <person name="Shi L."/>
            <person name="Lu R."/>
            <person name="Comes H.P."/>
            <person name="Ma Y."/>
            <person name="Chen Y."/>
            <person name="Huang G."/>
            <person name="Zhou Y."/>
            <person name="Zheng Z."/>
            <person name="Qiu Y."/>
        </authorList>
    </citation>
    <scope>NUCLEOTIDE SEQUENCE [LARGE SCALE GENOMIC DNA]</scope>
    <source>
        <tissue evidence="7">Roots</tissue>
    </source>
</reference>
<feature type="compositionally biased region" description="Low complexity" evidence="6">
    <location>
        <begin position="1157"/>
        <end position="1170"/>
    </location>
</feature>
<accession>A0AAN7GD39</accession>
<feature type="coiled-coil region" evidence="5">
    <location>
        <begin position="429"/>
        <end position="714"/>
    </location>
</feature>
<feature type="region of interest" description="Disordered" evidence="6">
    <location>
        <begin position="1"/>
        <end position="52"/>
    </location>
</feature>
<feature type="compositionally biased region" description="Low complexity" evidence="6">
    <location>
        <begin position="24"/>
        <end position="35"/>
    </location>
</feature>
<evidence type="ECO:0008006" key="9">
    <source>
        <dbReference type="Google" id="ProtNLM"/>
    </source>
</evidence>
<feature type="region of interest" description="Disordered" evidence="6">
    <location>
        <begin position="793"/>
        <end position="814"/>
    </location>
</feature>
<proteinExistence type="inferred from homology"/>
<feature type="region of interest" description="Disordered" evidence="6">
    <location>
        <begin position="1028"/>
        <end position="1056"/>
    </location>
</feature>
<evidence type="ECO:0000256" key="5">
    <source>
        <dbReference type="SAM" id="Coils"/>
    </source>
</evidence>
<feature type="coiled-coil region" evidence="5">
    <location>
        <begin position="209"/>
        <end position="362"/>
    </location>
</feature>
<feature type="compositionally biased region" description="Basic and acidic residues" evidence="6">
    <location>
        <begin position="1028"/>
        <end position="1038"/>
    </location>
</feature>
<dbReference type="EMBL" id="JAXIOK010000024">
    <property type="protein sequence ID" value="KAK4741493.1"/>
    <property type="molecule type" value="Genomic_DNA"/>
</dbReference>
<feature type="region of interest" description="Disordered" evidence="6">
    <location>
        <begin position="1075"/>
        <end position="1108"/>
    </location>
</feature>
<dbReference type="Proteomes" id="UP001345219">
    <property type="component" value="Chromosome 19"/>
</dbReference>
<feature type="compositionally biased region" description="Polar residues" evidence="6">
    <location>
        <begin position="860"/>
        <end position="881"/>
    </location>
</feature>
<feature type="compositionally biased region" description="Basic residues" evidence="6">
    <location>
        <begin position="883"/>
        <end position="901"/>
    </location>
</feature>
<evidence type="ECO:0000256" key="1">
    <source>
        <dbReference type="ARBA" id="ARBA00023054"/>
    </source>
</evidence>
<comment type="similarity">
    <text evidence="4">Belongs to the CRWN family.</text>
</comment>
<dbReference type="InterPro" id="IPR040418">
    <property type="entry name" value="CRWN"/>
</dbReference>
<evidence type="ECO:0000256" key="6">
    <source>
        <dbReference type="SAM" id="MobiDB-lite"/>
    </source>
</evidence>
<keyword evidence="1 5" id="KW-0175">Coiled coil</keyword>
<dbReference type="GO" id="GO:0005652">
    <property type="term" value="C:nuclear lamina"/>
    <property type="evidence" value="ECO:0007669"/>
    <property type="project" value="UniProtKB-SubCell"/>
</dbReference>
<gene>
    <name evidence="7" type="ORF">SAY87_025081</name>
</gene>
<evidence type="ECO:0000256" key="2">
    <source>
        <dbReference type="ARBA" id="ARBA00023242"/>
    </source>
</evidence>
<dbReference type="PANTHER" id="PTHR31908">
    <property type="entry name" value="PROTEIN CROWDED NUCLEI 4"/>
    <property type="match status" value="1"/>
</dbReference>
<evidence type="ECO:0000256" key="3">
    <source>
        <dbReference type="ARBA" id="ARBA00024186"/>
    </source>
</evidence>
<name>A0AAN7GD39_9MYRT</name>
<evidence type="ECO:0000313" key="7">
    <source>
        <dbReference type="EMBL" id="KAK4741493.1"/>
    </source>
</evidence>
<organism evidence="7 8">
    <name type="scientific">Trapa incisa</name>
    <dbReference type="NCBI Taxonomy" id="236973"/>
    <lineage>
        <taxon>Eukaryota</taxon>
        <taxon>Viridiplantae</taxon>
        <taxon>Streptophyta</taxon>
        <taxon>Embryophyta</taxon>
        <taxon>Tracheophyta</taxon>
        <taxon>Spermatophyta</taxon>
        <taxon>Magnoliopsida</taxon>
        <taxon>eudicotyledons</taxon>
        <taxon>Gunneridae</taxon>
        <taxon>Pentapetalae</taxon>
        <taxon>rosids</taxon>
        <taxon>malvids</taxon>
        <taxon>Myrtales</taxon>
        <taxon>Lythraceae</taxon>
        <taxon>Trapa</taxon>
    </lineage>
</organism>